<dbReference type="InterPro" id="IPR015422">
    <property type="entry name" value="PyrdxlP-dep_Trfase_small"/>
</dbReference>
<dbReference type="Proteomes" id="UP000515928">
    <property type="component" value="Chromosome"/>
</dbReference>
<protein>
    <recommendedName>
        <fullName evidence="2">cysteine-S-conjugate beta-lyase</fullName>
        <ecNumber evidence="2">4.4.1.13</ecNumber>
    </recommendedName>
</protein>
<feature type="domain" description="Aminotransferase class I/classII large" evidence="6">
    <location>
        <begin position="64"/>
        <end position="377"/>
    </location>
</feature>
<dbReference type="Gene3D" id="3.90.1150.10">
    <property type="entry name" value="Aspartate Aminotransferase, domain 1"/>
    <property type="match status" value="1"/>
</dbReference>
<dbReference type="Gene3D" id="3.40.640.10">
    <property type="entry name" value="Type I PLP-dependent aspartate aminotransferase-like (Major domain)"/>
    <property type="match status" value="1"/>
</dbReference>
<dbReference type="InterPro" id="IPR051798">
    <property type="entry name" value="Class-II_PLP-Dep_Aminotrans"/>
</dbReference>
<evidence type="ECO:0000256" key="4">
    <source>
        <dbReference type="ARBA" id="ARBA00023239"/>
    </source>
</evidence>
<dbReference type="GO" id="GO:0008483">
    <property type="term" value="F:transaminase activity"/>
    <property type="evidence" value="ECO:0007669"/>
    <property type="project" value="UniProtKB-KW"/>
</dbReference>
<dbReference type="KEGG" id="eio:H9L01_04865"/>
<keyword evidence="8" id="KW-1185">Reference proteome</keyword>
<dbReference type="InterPro" id="IPR004839">
    <property type="entry name" value="Aminotransferase_I/II_large"/>
</dbReference>
<evidence type="ECO:0000256" key="3">
    <source>
        <dbReference type="ARBA" id="ARBA00022898"/>
    </source>
</evidence>
<reference evidence="7 8" key="1">
    <citation type="submission" date="2020-08" db="EMBL/GenBank/DDBJ databases">
        <title>Genome sequence of Erysipelothrix inopinata DSM 15511T.</title>
        <authorList>
            <person name="Hyun D.-W."/>
            <person name="Bae J.-W."/>
        </authorList>
    </citation>
    <scope>NUCLEOTIDE SEQUENCE [LARGE SCALE GENOMIC DNA]</scope>
    <source>
        <strain evidence="7 8">DSM 15511</strain>
    </source>
</reference>
<sequence>MKETIAILNRETNGSKKWNREYISHRFKLKDDVTIYPLFIADMDYRHSDQLLEEIKAVVADDDFGYFDLQPAYYQSIQDWYRNIHDIDINEDWIIAANGTIAALHMAAHCLSKDDNYLMLTPVYGVFKALADGFGTRYEMPLGTDEENQYFIDFNLFESMIVENQIGTLLFCNPHNPSGKVWCYEDLKIIVEICKKYDVKIFSDEIHADFTWNKPFVSLVEFQDIYDKILVSTSPNKSFNTSGLTTSYLLCPFKPWRDKIEETLKLFHISVNRMGAEVSRIVYESGEVWLNDIKEIIWNNITFVSDICHDAGLKVIVPESGYLVWISGKKLKDVDAYVQDLSYETGVLLETGSRFIGNYDSHLRINVATDSKMLKEAMILFTNHYKNYKGE</sequence>
<evidence type="ECO:0000313" key="8">
    <source>
        <dbReference type="Proteomes" id="UP000515928"/>
    </source>
</evidence>
<comment type="similarity">
    <text evidence="5">Belongs to the class-II pyridoxal-phosphate-dependent aminotransferase family. MalY/PatB cystathionine beta-lyase subfamily.</text>
</comment>
<dbReference type="CDD" id="cd00609">
    <property type="entry name" value="AAT_like"/>
    <property type="match status" value="1"/>
</dbReference>
<dbReference type="AlphaFoldDB" id="A0A7G9S1G5"/>
<dbReference type="RefSeq" id="WP_187534886.1">
    <property type="nucleotide sequence ID" value="NZ_CBCSHU010000015.1"/>
</dbReference>
<comment type="cofactor">
    <cofactor evidence="1">
        <name>pyridoxal 5'-phosphate</name>
        <dbReference type="ChEBI" id="CHEBI:597326"/>
    </cofactor>
</comment>
<dbReference type="EC" id="4.4.1.13" evidence="2"/>
<keyword evidence="4" id="KW-0456">Lyase</keyword>
<dbReference type="Pfam" id="PF00155">
    <property type="entry name" value="Aminotran_1_2"/>
    <property type="match status" value="1"/>
</dbReference>
<dbReference type="InterPro" id="IPR015424">
    <property type="entry name" value="PyrdxlP-dep_Trfase"/>
</dbReference>
<dbReference type="GO" id="GO:0047804">
    <property type="term" value="F:cysteine-S-conjugate beta-lyase activity"/>
    <property type="evidence" value="ECO:0007669"/>
    <property type="project" value="UniProtKB-EC"/>
</dbReference>
<dbReference type="GO" id="GO:0030170">
    <property type="term" value="F:pyridoxal phosphate binding"/>
    <property type="evidence" value="ECO:0007669"/>
    <property type="project" value="InterPro"/>
</dbReference>
<keyword evidence="7" id="KW-0808">Transferase</keyword>
<accession>A0A7G9S1G5</accession>
<evidence type="ECO:0000259" key="6">
    <source>
        <dbReference type="Pfam" id="PF00155"/>
    </source>
</evidence>
<organism evidence="7 8">
    <name type="scientific">Erysipelothrix inopinata</name>
    <dbReference type="NCBI Taxonomy" id="225084"/>
    <lineage>
        <taxon>Bacteria</taxon>
        <taxon>Bacillati</taxon>
        <taxon>Bacillota</taxon>
        <taxon>Erysipelotrichia</taxon>
        <taxon>Erysipelotrichales</taxon>
        <taxon>Erysipelotrichaceae</taxon>
        <taxon>Erysipelothrix</taxon>
    </lineage>
</organism>
<dbReference type="SUPFAM" id="SSF53383">
    <property type="entry name" value="PLP-dependent transferases"/>
    <property type="match status" value="1"/>
</dbReference>
<dbReference type="PANTHER" id="PTHR43525:SF1">
    <property type="entry name" value="PROTEIN MALY"/>
    <property type="match status" value="1"/>
</dbReference>
<keyword evidence="7" id="KW-0032">Aminotransferase</keyword>
<evidence type="ECO:0000256" key="2">
    <source>
        <dbReference type="ARBA" id="ARBA00012224"/>
    </source>
</evidence>
<keyword evidence="3" id="KW-0663">Pyridoxal phosphate</keyword>
<evidence type="ECO:0000256" key="1">
    <source>
        <dbReference type="ARBA" id="ARBA00001933"/>
    </source>
</evidence>
<dbReference type="InterPro" id="IPR015421">
    <property type="entry name" value="PyrdxlP-dep_Trfase_major"/>
</dbReference>
<name>A0A7G9S1G5_9FIRM</name>
<evidence type="ECO:0000313" key="7">
    <source>
        <dbReference type="EMBL" id="QNN61690.1"/>
    </source>
</evidence>
<evidence type="ECO:0000256" key="5">
    <source>
        <dbReference type="ARBA" id="ARBA00037974"/>
    </source>
</evidence>
<dbReference type="EMBL" id="CP060715">
    <property type="protein sequence ID" value="QNN61690.1"/>
    <property type="molecule type" value="Genomic_DNA"/>
</dbReference>
<gene>
    <name evidence="7" type="ORF">H9L01_04865</name>
</gene>
<proteinExistence type="inferred from homology"/>
<dbReference type="PANTHER" id="PTHR43525">
    <property type="entry name" value="PROTEIN MALY"/>
    <property type="match status" value="1"/>
</dbReference>